<dbReference type="GO" id="GO:1904680">
    <property type="term" value="F:peptide transmembrane transporter activity"/>
    <property type="evidence" value="ECO:0007669"/>
    <property type="project" value="TreeGrafter"/>
</dbReference>
<dbReference type="AlphaFoldDB" id="A0A2I2KSJ6"/>
<accession>A0A2I2KSJ6</accession>
<keyword evidence="4" id="KW-1185">Reference proteome</keyword>
<dbReference type="EMBL" id="FZMO01000185">
    <property type="protein sequence ID" value="SNQ48644.1"/>
    <property type="molecule type" value="Genomic_DNA"/>
</dbReference>
<dbReference type="PIRSF" id="PIRSF002741">
    <property type="entry name" value="MppA"/>
    <property type="match status" value="1"/>
</dbReference>
<feature type="signal peptide" evidence="1">
    <location>
        <begin position="1"/>
        <end position="30"/>
    </location>
</feature>
<dbReference type="RefSeq" id="WP_165818417.1">
    <property type="nucleotide sequence ID" value="NZ_FZMO01000185.1"/>
</dbReference>
<reference evidence="3 4" key="1">
    <citation type="submission" date="2017-06" db="EMBL/GenBank/DDBJ databases">
        <authorList>
            <person name="Kim H.J."/>
            <person name="Triplett B.A."/>
        </authorList>
    </citation>
    <scope>NUCLEOTIDE SEQUENCE [LARGE SCALE GENOMIC DNA]</scope>
    <source>
        <strain evidence="3">FRACA_ARgP5</strain>
    </source>
</reference>
<evidence type="ECO:0000259" key="2">
    <source>
        <dbReference type="Pfam" id="PF00496"/>
    </source>
</evidence>
<evidence type="ECO:0000313" key="4">
    <source>
        <dbReference type="Proteomes" id="UP000234331"/>
    </source>
</evidence>
<dbReference type="GO" id="GO:0043190">
    <property type="term" value="C:ATP-binding cassette (ABC) transporter complex"/>
    <property type="evidence" value="ECO:0007669"/>
    <property type="project" value="InterPro"/>
</dbReference>
<dbReference type="SUPFAM" id="SSF53850">
    <property type="entry name" value="Periplasmic binding protein-like II"/>
    <property type="match status" value="1"/>
</dbReference>
<evidence type="ECO:0000256" key="1">
    <source>
        <dbReference type="SAM" id="SignalP"/>
    </source>
</evidence>
<dbReference type="CDD" id="cd08492">
    <property type="entry name" value="PBP2_NikA_DppA_OppA_like_15"/>
    <property type="match status" value="1"/>
</dbReference>
<dbReference type="PANTHER" id="PTHR30290:SF65">
    <property type="entry name" value="MONOACYL PHOSPHATIDYLINOSITOL TETRAMANNOSIDE-BINDING PROTEIN LPQW-RELATED"/>
    <property type="match status" value="1"/>
</dbReference>
<dbReference type="InterPro" id="IPR039424">
    <property type="entry name" value="SBP_5"/>
</dbReference>
<feature type="chain" id="PRO_5038858516" description="Solute-binding protein family 5 domain-containing protein" evidence="1">
    <location>
        <begin position="31"/>
        <end position="530"/>
    </location>
</feature>
<dbReference type="GO" id="GO:0042597">
    <property type="term" value="C:periplasmic space"/>
    <property type="evidence" value="ECO:0007669"/>
    <property type="project" value="UniProtKB-ARBA"/>
</dbReference>
<dbReference type="GO" id="GO:0015833">
    <property type="term" value="P:peptide transport"/>
    <property type="evidence" value="ECO:0007669"/>
    <property type="project" value="TreeGrafter"/>
</dbReference>
<sequence length="530" mass="55611">MPARRHRLIPVLPVAAVAALLALTSCGSSSDGDATGAGQPGGTLRIAADADPGCLDPQQTGQLQTLDITRGLVDSLTDQDPKTGAIVPWLAQSWTISPDARKFTFTLRSGATFSDGTPVDGQAVKASFDRLSKLPPNGAPAYIKGYTGTTVTDATHVTVGFTQPNAQFLQATSTTGFGILSVATASKPLAARCRGQIIGSGPFVLKNYTPNRSATITKRAGYGWPSSRAVNKGQAHLDTVAFTFVAEDGARTGALRSGQADVGEAIQPSDQAQFTDGGSARLLLAAAPGLVPPLSLNHRGILADEKVRRALLIGVDRAALVSTVFNANYRPATSVLASTTPDYVNLADKLRFDPAQADRLLTEAGWVPGADGIRTNGGRRLSLTWLIPAPMPPADEAVQAQLRKRGVDLQLDAVPPAQYVARQSAGQFDLTAVAVTRADPDVLRNIFSTRGANLWHLTPSPLDGYLDAQAAATNPADRRTAVTNAVTWILDHADTVPLYEGSVVHGVSTKVRGLRLTASTQLDLHEASLG</sequence>
<organism evidence="3 4">
    <name type="scientific">Frankia canadensis</name>
    <dbReference type="NCBI Taxonomy" id="1836972"/>
    <lineage>
        <taxon>Bacteria</taxon>
        <taxon>Bacillati</taxon>
        <taxon>Actinomycetota</taxon>
        <taxon>Actinomycetes</taxon>
        <taxon>Frankiales</taxon>
        <taxon>Frankiaceae</taxon>
        <taxon>Frankia</taxon>
    </lineage>
</organism>
<evidence type="ECO:0000313" key="3">
    <source>
        <dbReference type="EMBL" id="SNQ48644.1"/>
    </source>
</evidence>
<gene>
    <name evidence="3" type="ORF">FRACA_2650001</name>
</gene>
<dbReference type="Gene3D" id="3.10.105.10">
    <property type="entry name" value="Dipeptide-binding Protein, Domain 3"/>
    <property type="match status" value="1"/>
</dbReference>
<protein>
    <recommendedName>
        <fullName evidence="2">Solute-binding protein family 5 domain-containing protein</fullName>
    </recommendedName>
</protein>
<dbReference type="Gene3D" id="3.40.190.10">
    <property type="entry name" value="Periplasmic binding protein-like II"/>
    <property type="match status" value="1"/>
</dbReference>
<keyword evidence="1" id="KW-0732">Signal</keyword>
<dbReference type="Pfam" id="PF00496">
    <property type="entry name" value="SBP_bac_5"/>
    <property type="match status" value="1"/>
</dbReference>
<name>A0A2I2KSJ6_9ACTN</name>
<proteinExistence type="predicted"/>
<dbReference type="InterPro" id="IPR030678">
    <property type="entry name" value="Peptide/Ni-bd"/>
</dbReference>
<dbReference type="PROSITE" id="PS51257">
    <property type="entry name" value="PROKAR_LIPOPROTEIN"/>
    <property type="match status" value="1"/>
</dbReference>
<dbReference type="Proteomes" id="UP000234331">
    <property type="component" value="Unassembled WGS sequence"/>
</dbReference>
<feature type="domain" description="Solute-binding protein family 5" evidence="2">
    <location>
        <begin position="86"/>
        <end position="441"/>
    </location>
</feature>
<dbReference type="PANTHER" id="PTHR30290">
    <property type="entry name" value="PERIPLASMIC BINDING COMPONENT OF ABC TRANSPORTER"/>
    <property type="match status" value="1"/>
</dbReference>
<dbReference type="InterPro" id="IPR000914">
    <property type="entry name" value="SBP_5_dom"/>
</dbReference>